<sequence>MQHWLGSSCTHGEECLSLLVCIRGVLSKTRRHGPRTRALMDGPNCPPLSIVSVDSWEADVETILVPDVA</sequence>
<comment type="caution">
    <text evidence="1">The sequence shown here is derived from an EMBL/GenBank/DDBJ whole genome shotgun (WGS) entry which is preliminary data.</text>
</comment>
<proteinExistence type="predicted"/>
<evidence type="ECO:0000313" key="2">
    <source>
        <dbReference type="Proteomes" id="UP000226192"/>
    </source>
</evidence>
<organism evidence="1 2">
    <name type="scientific">Ophiocordyceps australis</name>
    <dbReference type="NCBI Taxonomy" id="1399860"/>
    <lineage>
        <taxon>Eukaryota</taxon>
        <taxon>Fungi</taxon>
        <taxon>Dikarya</taxon>
        <taxon>Ascomycota</taxon>
        <taxon>Pezizomycotina</taxon>
        <taxon>Sordariomycetes</taxon>
        <taxon>Hypocreomycetidae</taxon>
        <taxon>Hypocreales</taxon>
        <taxon>Ophiocordycipitaceae</taxon>
        <taxon>Ophiocordyceps</taxon>
    </lineage>
</organism>
<keyword evidence="2" id="KW-1185">Reference proteome</keyword>
<dbReference type="EMBL" id="NJET01000035">
    <property type="protein sequence ID" value="PHH64194.1"/>
    <property type="molecule type" value="Genomic_DNA"/>
</dbReference>
<accession>A0A2C5YB55</accession>
<reference evidence="1 2" key="1">
    <citation type="submission" date="2017-06" db="EMBL/GenBank/DDBJ databases">
        <title>Ant-infecting Ophiocordyceps genomes reveal a high diversity of potential behavioral manipulation genes and a possible major role for enterotoxins.</title>
        <authorList>
            <person name="De Bekker C."/>
            <person name="Evans H.C."/>
            <person name="Brachmann A."/>
            <person name="Hughes D.P."/>
        </authorList>
    </citation>
    <scope>NUCLEOTIDE SEQUENCE [LARGE SCALE GENOMIC DNA]</scope>
    <source>
        <strain evidence="1 2">Map64</strain>
    </source>
</reference>
<evidence type="ECO:0000313" key="1">
    <source>
        <dbReference type="EMBL" id="PHH64194.1"/>
    </source>
</evidence>
<name>A0A2C5YB55_9HYPO</name>
<gene>
    <name evidence="1" type="ORF">CDD81_4941</name>
</gene>
<dbReference type="AlphaFoldDB" id="A0A2C5YB55"/>
<protein>
    <submittedName>
        <fullName evidence="1">Uncharacterized protein</fullName>
    </submittedName>
</protein>
<dbReference type="Proteomes" id="UP000226192">
    <property type="component" value="Unassembled WGS sequence"/>
</dbReference>